<dbReference type="Gene3D" id="2.60.40.10">
    <property type="entry name" value="Immunoglobulins"/>
    <property type="match status" value="1"/>
</dbReference>
<dbReference type="EMBL" id="JAMKFB020000016">
    <property type="protein sequence ID" value="KAL0171892.1"/>
    <property type="molecule type" value="Genomic_DNA"/>
</dbReference>
<sequence length="104" mass="11280">TIPDSPPVSAILGGSLTLPCLVSLSRTPSLATSQMELSFIKQRDRDLGGPELYKGRASLPNYATSSADLTLRLDGLIHNDTGFYRCEVQHGLEDARDQAHVKVK</sequence>
<dbReference type="SUPFAM" id="SSF48726">
    <property type="entry name" value="Immunoglobulin"/>
    <property type="match status" value="1"/>
</dbReference>
<comment type="caution">
    <text evidence="5">The sequence shown here is derived from an EMBL/GenBank/DDBJ whole genome shotgun (WGS) entry which is preliminary data.</text>
</comment>
<dbReference type="PANTHER" id="PTHR22804">
    <property type="entry name" value="AGGRECAN/VERSICAN PROTEOGLYCAN"/>
    <property type="match status" value="1"/>
</dbReference>
<dbReference type="InterPro" id="IPR036179">
    <property type="entry name" value="Ig-like_dom_sf"/>
</dbReference>
<evidence type="ECO:0000259" key="4">
    <source>
        <dbReference type="PROSITE" id="PS50835"/>
    </source>
</evidence>
<name>A0ABD0PDA9_CIRMR</name>
<dbReference type="InterPro" id="IPR013783">
    <property type="entry name" value="Ig-like_fold"/>
</dbReference>
<protein>
    <recommendedName>
        <fullName evidence="4">Ig-like domain-containing protein</fullName>
    </recommendedName>
</protein>
<keyword evidence="1" id="KW-0732">Signal</keyword>
<evidence type="ECO:0000256" key="2">
    <source>
        <dbReference type="ARBA" id="ARBA00023180"/>
    </source>
</evidence>
<organism evidence="5 6">
    <name type="scientific">Cirrhinus mrigala</name>
    <name type="common">Mrigala</name>
    <dbReference type="NCBI Taxonomy" id="683832"/>
    <lineage>
        <taxon>Eukaryota</taxon>
        <taxon>Metazoa</taxon>
        <taxon>Chordata</taxon>
        <taxon>Craniata</taxon>
        <taxon>Vertebrata</taxon>
        <taxon>Euteleostomi</taxon>
        <taxon>Actinopterygii</taxon>
        <taxon>Neopterygii</taxon>
        <taxon>Teleostei</taxon>
        <taxon>Ostariophysi</taxon>
        <taxon>Cypriniformes</taxon>
        <taxon>Cyprinidae</taxon>
        <taxon>Labeoninae</taxon>
        <taxon>Labeonini</taxon>
        <taxon>Cirrhinus</taxon>
    </lineage>
</organism>
<dbReference type="InterPro" id="IPR007110">
    <property type="entry name" value="Ig-like_dom"/>
</dbReference>
<evidence type="ECO:0000256" key="3">
    <source>
        <dbReference type="ARBA" id="ARBA00023319"/>
    </source>
</evidence>
<dbReference type="AlphaFoldDB" id="A0ABD0PDA9"/>
<dbReference type="Pfam" id="PF07686">
    <property type="entry name" value="V-set"/>
    <property type="match status" value="1"/>
</dbReference>
<proteinExistence type="predicted"/>
<dbReference type="PANTHER" id="PTHR22804:SF41">
    <property type="entry name" value="BREVICAN CORE PROTEIN"/>
    <property type="match status" value="1"/>
</dbReference>
<feature type="non-terminal residue" evidence="5">
    <location>
        <position position="1"/>
    </location>
</feature>
<dbReference type="SMART" id="SM00409">
    <property type="entry name" value="IG"/>
    <property type="match status" value="1"/>
</dbReference>
<feature type="domain" description="Ig-like" evidence="4">
    <location>
        <begin position="3"/>
        <end position="102"/>
    </location>
</feature>
<dbReference type="InterPro" id="IPR013106">
    <property type="entry name" value="Ig_V-set"/>
</dbReference>
<dbReference type="InterPro" id="IPR003599">
    <property type="entry name" value="Ig_sub"/>
</dbReference>
<dbReference type="PROSITE" id="PS50835">
    <property type="entry name" value="IG_LIKE"/>
    <property type="match status" value="1"/>
</dbReference>
<gene>
    <name evidence="5" type="ORF">M9458_032203</name>
</gene>
<keyword evidence="2" id="KW-0325">Glycoprotein</keyword>
<evidence type="ECO:0000313" key="6">
    <source>
        <dbReference type="Proteomes" id="UP001529510"/>
    </source>
</evidence>
<feature type="non-terminal residue" evidence="5">
    <location>
        <position position="104"/>
    </location>
</feature>
<evidence type="ECO:0000256" key="1">
    <source>
        <dbReference type="ARBA" id="ARBA00022729"/>
    </source>
</evidence>
<dbReference type="Proteomes" id="UP001529510">
    <property type="component" value="Unassembled WGS sequence"/>
</dbReference>
<accession>A0ABD0PDA9</accession>
<evidence type="ECO:0000313" key="5">
    <source>
        <dbReference type="EMBL" id="KAL0171892.1"/>
    </source>
</evidence>
<dbReference type="InterPro" id="IPR050691">
    <property type="entry name" value="Hyaluronan_bind_Proteoglycan"/>
</dbReference>
<keyword evidence="3" id="KW-0393">Immunoglobulin domain</keyword>
<keyword evidence="6" id="KW-1185">Reference proteome</keyword>
<reference evidence="5 6" key="1">
    <citation type="submission" date="2024-05" db="EMBL/GenBank/DDBJ databases">
        <title>Genome sequencing and assembly of Indian major carp, Cirrhinus mrigala (Hamilton, 1822).</title>
        <authorList>
            <person name="Mohindra V."/>
            <person name="Chowdhury L.M."/>
            <person name="Lal K."/>
            <person name="Jena J.K."/>
        </authorList>
    </citation>
    <scope>NUCLEOTIDE SEQUENCE [LARGE SCALE GENOMIC DNA]</scope>
    <source>
        <strain evidence="5">CM1030</strain>
        <tissue evidence="5">Blood</tissue>
    </source>
</reference>
<dbReference type="SMART" id="SM00406">
    <property type="entry name" value="IGv"/>
    <property type="match status" value="1"/>
</dbReference>